<dbReference type="PANTHER" id="PTHR39401:SF1">
    <property type="entry name" value="SNOAL-LIKE DOMAIN-CONTAINING PROTEIN"/>
    <property type="match status" value="1"/>
</dbReference>
<sequence>MSHTYKSDYPSDLTADPEIVQFFEDFYKTSDTPGAHDQYVDLFTKDATFVLASKRSVGHDDGNGTKHQAEITTTRHGMWTAVASRKHTIPKIFPFGNGTNEFMLYGSVALGLKSGVEAEVDWAARAQVVKSPSDGKWRMSFYQVYLDTGATAAYAKK</sequence>
<name>A0ABY6V4D3_BIOOC</name>
<accession>A0ABY6V4D3</accession>
<dbReference type="SUPFAM" id="SSF54427">
    <property type="entry name" value="NTF2-like"/>
    <property type="match status" value="1"/>
</dbReference>
<evidence type="ECO:0008006" key="3">
    <source>
        <dbReference type="Google" id="ProtNLM"/>
    </source>
</evidence>
<keyword evidence="2" id="KW-1185">Reference proteome</keyword>
<reference evidence="1 2" key="1">
    <citation type="submission" date="2019-06" db="EMBL/GenBank/DDBJ databases">
        <authorList>
            <person name="Broberg M."/>
        </authorList>
    </citation>
    <scope>NUCLEOTIDE SEQUENCE [LARGE SCALE GENOMIC DNA]</scope>
</reference>
<protein>
    <recommendedName>
        <fullName evidence="3">SnoaL-like domain-containing protein</fullName>
    </recommendedName>
</protein>
<evidence type="ECO:0000313" key="1">
    <source>
        <dbReference type="EMBL" id="VUC37389.1"/>
    </source>
</evidence>
<dbReference type="PANTHER" id="PTHR39401">
    <property type="entry name" value="SNOAL-LIKE DOMAIN-CONTAINING PROTEIN"/>
    <property type="match status" value="1"/>
</dbReference>
<comment type="caution">
    <text evidence="1">The sequence shown here is derived from an EMBL/GenBank/DDBJ whole genome shotgun (WGS) entry which is preliminary data.</text>
</comment>
<dbReference type="InterPro" id="IPR032710">
    <property type="entry name" value="NTF2-like_dom_sf"/>
</dbReference>
<dbReference type="EMBL" id="CABFNS010000963">
    <property type="protein sequence ID" value="VUC37389.1"/>
    <property type="molecule type" value="Genomic_DNA"/>
</dbReference>
<gene>
    <name evidence="1" type="ORF">CLO192961_LOCUS470001</name>
</gene>
<proteinExistence type="predicted"/>
<organism evidence="1 2">
    <name type="scientific">Bionectria ochroleuca</name>
    <name type="common">Gliocladium roseum</name>
    <dbReference type="NCBI Taxonomy" id="29856"/>
    <lineage>
        <taxon>Eukaryota</taxon>
        <taxon>Fungi</taxon>
        <taxon>Dikarya</taxon>
        <taxon>Ascomycota</taxon>
        <taxon>Pezizomycotina</taxon>
        <taxon>Sordariomycetes</taxon>
        <taxon>Hypocreomycetidae</taxon>
        <taxon>Hypocreales</taxon>
        <taxon>Bionectriaceae</taxon>
        <taxon>Clonostachys</taxon>
    </lineage>
</organism>
<evidence type="ECO:0000313" key="2">
    <source>
        <dbReference type="Proteomes" id="UP000766486"/>
    </source>
</evidence>
<dbReference type="Proteomes" id="UP000766486">
    <property type="component" value="Unassembled WGS sequence"/>
</dbReference>